<dbReference type="GO" id="GO:0006302">
    <property type="term" value="P:double-strand break repair"/>
    <property type="evidence" value="ECO:0007669"/>
    <property type="project" value="InterPro"/>
</dbReference>
<dbReference type="InterPro" id="IPR027417">
    <property type="entry name" value="P-loop_NTPase"/>
</dbReference>
<evidence type="ECO:0000256" key="1">
    <source>
        <dbReference type="ARBA" id="ARBA00004202"/>
    </source>
</evidence>
<dbReference type="PANTHER" id="PTHR42771">
    <property type="entry name" value="IRON(3+)-HYDROXAMATE IMPORT ATP-BINDING PROTEIN FHUC"/>
    <property type="match status" value="1"/>
</dbReference>
<dbReference type="SMART" id="SM00382">
    <property type="entry name" value="AAA"/>
    <property type="match status" value="1"/>
</dbReference>
<dbReference type="InterPro" id="IPR038729">
    <property type="entry name" value="Rad50/SbcC_AAA"/>
</dbReference>
<evidence type="ECO:0000256" key="4">
    <source>
        <dbReference type="ARBA" id="ARBA00022496"/>
    </source>
</evidence>
<keyword evidence="2" id="KW-0813">Transport</keyword>
<evidence type="ECO:0000256" key="6">
    <source>
        <dbReference type="ARBA" id="ARBA00023065"/>
    </source>
</evidence>
<name>A0A928KWB0_9FIRM</name>
<dbReference type="Gene3D" id="3.40.50.300">
    <property type="entry name" value="P-loop containing nucleotide triphosphate hydrolases"/>
    <property type="match status" value="2"/>
</dbReference>
<keyword evidence="9" id="KW-0067">ATP-binding</keyword>
<dbReference type="InterPro" id="IPR003959">
    <property type="entry name" value="ATPase_AAA_core"/>
</dbReference>
<reference evidence="9" key="1">
    <citation type="submission" date="2019-04" db="EMBL/GenBank/DDBJ databases">
        <title>Evolution of Biomass-Degrading Anaerobic Consortia Revealed by Metagenomics.</title>
        <authorList>
            <person name="Peng X."/>
        </authorList>
    </citation>
    <scope>NUCLEOTIDE SEQUENCE</scope>
    <source>
        <strain evidence="9">SIG551</strain>
    </source>
</reference>
<dbReference type="Pfam" id="PF13304">
    <property type="entry name" value="AAA_21"/>
    <property type="match status" value="1"/>
</dbReference>
<keyword evidence="9" id="KW-0547">Nucleotide-binding</keyword>
<evidence type="ECO:0000259" key="8">
    <source>
        <dbReference type="SMART" id="SM00382"/>
    </source>
</evidence>
<dbReference type="PANTHER" id="PTHR42771:SF2">
    <property type="entry name" value="IRON(3+)-HYDROXAMATE IMPORT ATP-BINDING PROTEIN FHUC"/>
    <property type="match status" value="1"/>
</dbReference>
<organism evidence="9 10">
    <name type="scientific">Faecalispora sporosphaeroides</name>
    <dbReference type="NCBI Taxonomy" id="1549"/>
    <lineage>
        <taxon>Bacteria</taxon>
        <taxon>Bacillati</taxon>
        <taxon>Bacillota</taxon>
        <taxon>Clostridia</taxon>
        <taxon>Eubacteriales</taxon>
        <taxon>Oscillospiraceae</taxon>
        <taxon>Faecalispora</taxon>
    </lineage>
</organism>
<keyword evidence="4" id="KW-0410">Iron transport</keyword>
<dbReference type="EMBL" id="SVNY01000002">
    <property type="protein sequence ID" value="MBE6832809.1"/>
    <property type="molecule type" value="Genomic_DNA"/>
</dbReference>
<dbReference type="InterPro" id="IPR003593">
    <property type="entry name" value="AAA+_ATPase"/>
</dbReference>
<gene>
    <name evidence="9" type="ORF">E7512_04385</name>
</gene>
<keyword evidence="5" id="KW-0408">Iron</keyword>
<evidence type="ECO:0000256" key="7">
    <source>
        <dbReference type="ARBA" id="ARBA00023136"/>
    </source>
</evidence>
<dbReference type="AlphaFoldDB" id="A0A928KWB0"/>
<dbReference type="GO" id="GO:0005886">
    <property type="term" value="C:plasma membrane"/>
    <property type="evidence" value="ECO:0007669"/>
    <property type="project" value="UniProtKB-SubCell"/>
</dbReference>
<evidence type="ECO:0000256" key="5">
    <source>
        <dbReference type="ARBA" id="ARBA00023004"/>
    </source>
</evidence>
<keyword evidence="3" id="KW-1003">Cell membrane</keyword>
<dbReference type="SUPFAM" id="SSF52540">
    <property type="entry name" value="P-loop containing nucleoside triphosphate hydrolases"/>
    <property type="match status" value="1"/>
</dbReference>
<evidence type="ECO:0000256" key="2">
    <source>
        <dbReference type="ARBA" id="ARBA00022448"/>
    </source>
</evidence>
<dbReference type="InterPro" id="IPR051535">
    <property type="entry name" value="Siderophore_ABC-ATPase"/>
</dbReference>
<dbReference type="GO" id="GO:0016887">
    <property type="term" value="F:ATP hydrolysis activity"/>
    <property type="evidence" value="ECO:0007669"/>
    <property type="project" value="InterPro"/>
</dbReference>
<dbReference type="GO" id="GO:0005524">
    <property type="term" value="F:ATP binding"/>
    <property type="evidence" value="ECO:0007669"/>
    <property type="project" value="UniProtKB-KW"/>
</dbReference>
<comment type="caution">
    <text evidence="9">The sequence shown here is derived from an EMBL/GenBank/DDBJ whole genome shotgun (WGS) entry which is preliminary data.</text>
</comment>
<evidence type="ECO:0000313" key="10">
    <source>
        <dbReference type="Proteomes" id="UP000754750"/>
    </source>
</evidence>
<protein>
    <submittedName>
        <fullName evidence="9">ABC transporter ATP-binding protein</fullName>
    </submittedName>
</protein>
<dbReference type="GO" id="GO:0006826">
    <property type="term" value="P:iron ion transport"/>
    <property type="evidence" value="ECO:0007669"/>
    <property type="project" value="UniProtKB-KW"/>
</dbReference>
<proteinExistence type="predicted"/>
<accession>A0A928KWB0</accession>
<keyword evidence="7" id="KW-0472">Membrane</keyword>
<sequence>METQYLRRVELTGLPERRCYWKELPAVQSLREGPLLLEQPVTFLVGENGTGKSTLLEAIAVAAGFNPEGGTRNFSFSSRETHSELYEYLRLVKGYRRPRDGFFLRAESFYNVATNIDEMDEAPSFSPKVIESYGGVSLHEQSHGESFLALVLNRFGGDGLYLLDEPEAALSPSRQMSLLVHLHRLVQRDSQLVIATHSPILMAYPGACIYVLSKDGGIRRTAYEQTEHYVVTREFLNHPEKMLRYLFEEKGPVD</sequence>
<dbReference type="Pfam" id="PF13476">
    <property type="entry name" value="AAA_23"/>
    <property type="match status" value="1"/>
</dbReference>
<feature type="domain" description="AAA+ ATPase" evidence="8">
    <location>
        <begin position="38"/>
        <end position="232"/>
    </location>
</feature>
<dbReference type="RefSeq" id="WP_020071613.1">
    <property type="nucleotide sequence ID" value="NZ_JBKWRC010000001.1"/>
</dbReference>
<keyword evidence="6" id="KW-0406">Ion transport</keyword>
<dbReference type="Proteomes" id="UP000754750">
    <property type="component" value="Unassembled WGS sequence"/>
</dbReference>
<evidence type="ECO:0000256" key="3">
    <source>
        <dbReference type="ARBA" id="ARBA00022475"/>
    </source>
</evidence>
<evidence type="ECO:0000313" key="9">
    <source>
        <dbReference type="EMBL" id="MBE6832809.1"/>
    </source>
</evidence>
<comment type="subcellular location">
    <subcellularLocation>
        <location evidence="1">Cell membrane</location>
        <topology evidence="1">Peripheral membrane protein</topology>
    </subcellularLocation>
</comment>